<evidence type="ECO:0000313" key="2">
    <source>
        <dbReference type="EMBL" id="TFV97776.1"/>
    </source>
</evidence>
<accession>A0A4Y9R2Q0</accession>
<dbReference type="OrthoDB" id="6399850at2"/>
<feature type="transmembrane region" description="Helical" evidence="1">
    <location>
        <begin position="53"/>
        <end position="72"/>
    </location>
</feature>
<reference evidence="2 3" key="1">
    <citation type="submission" date="2019-03" db="EMBL/GenBank/DDBJ databases">
        <title>Algoriphagus sp. nov, a new strain isolated from root system soil of mangrove plant Kandelia.</title>
        <authorList>
            <person name="Yin Q."/>
            <person name="Wang K."/>
            <person name="Song Z."/>
        </authorList>
    </citation>
    <scope>NUCLEOTIDE SEQUENCE [LARGE SCALE GENOMIC DNA]</scope>
    <source>
        <strain evidence="2 3">XY-J91</strain>
    </source>
</reference>
<organism evidence="2 3">
    <name type="scientific">Algoriphagus kandeliae</name>
    <dbReference type="NCBI Taxonomy" id="2562278"/>
    <lineage>
        <taxon>Bacteria</taxon>
        <taxon>Pseudomonadati</taxon>
        <taxon>Bacteroidota</taxon>
        <taxon>Cytophagia</taxon>
        <taxon>Cytophagales</taxon>
        <taxon>Cyclobacteriaceae</taxon>
        <taxon>Algoriphagus</taxon>
    </lineage>
</organism>
<protein>
    <submittedName>
        <fullName evidence="2">DUF502 domain-containing protein</fullName>
    </submittedName>
</protein>
<name>A0A4Y9R2Q0_9BACT</name>
<comment type="caution">
    <text evidence="2">The sequence shown here is derived from an EMBL/GenBank/DDBJ whole genome shotgun (WGS) entry which is preliminary data.</text>
</comment>
<evidence type="ECO:0000256" key="1">
    <source>
        <dbReference type="SAM" id="Phobius"/>
    </source>
</evidence>
<dbReference type="EMBL" id="SPSB01000001">
    <property type="protein sequence ID" value="TFV97776.1"/>
    <property type="molecule type" value="Genomic_DNA"/>
</dbReference>
<keyword evidence="3" id="KW-1185">Reference proteome</keyword>
<feature type="transmembrane region" description="Helical" evidence="1">
    <location>
        <begin position="12"/>
        <end position="33"/>
    </location>
</feature>
<dbReference type="AlphaFoldDB" id="A0A4Y9R2Q0"/>
<dbReference type="RefSeq" id="WP_135071053.1">
    <property type="nucleotide sequence ID" value="NZ_SPSB01000001.1"/>
</dbReference>
<proteinExistence type="predicted"/>
<dbReference type="Proteomes" id="UP000297647">
    <property type="component" value="Unassembled WGS sequence"/>
</dbReference>
<sequence length="194" mass="21967">MKNFLAQTLKGGIFFLLPLVLVIILIEKLFQILKPISIKIGEAFQIETSVFDAPYYLTILLILLLCFLGGTFSRFGIGKRIVSWVEHNILTLFPGYQLIKNTYESKLGLDQSENFPVVLAPIDGWMFAFLMEELDENHALVFVPSSPDSWSGNMVIFEKSKLRKTSLQKADLIKINRKLGIESLQVLKGKIDLS</sequence>
<keyword evidence="1" id="KW-0472">Membrane</keyword>
<gene>
    <name evidence="2" type="ORF">E4S40_03815</name>
</gene>
<evidence type="ECO:0000313" key="3">
    <source>
        <dbReference type="Proteomes" id="UP000297647"/>
    </source>
</evidence>
<keyword evidence="1" id="KW-1133">Transmembrane helix</keyword>
<keyword evidence="1" id="KW-0812">Transmembrane</keyword>